<dbReference type="GO" id="GO:0006508">
    <property type="term" value="P:proteolysis"/>
    <property type="evidence" value="ECO:0007669"/>
    <property type="project" value="UniProtKB-KW"/>
</dbReference>
<keyword evidence="7" id="KW-1185">Reference proteome</keyword>
<dbReference type="SMART" id="SM00645">
    <property type="entry name" value="Pept_C1"/>
    <property type="match status" value="1"/>
</dbReference>
<evidence type="ECO:0000259" key="6">
    <source>
        <dbReference type="SMART" id="SM00645"/>
    </source>
</evidence>
<organism evidence="7 8">
    <name type="scientific">Cucurbita moschata</name>
    <name type="common">Winter crookneck squash</name>
    <name type="synonym">Cucurbita pepo var. moschata</name>
    <dbReference type="NCBI Taxonomy" id="3662"/>
    <lineage>
        <taxon>Eukaryota</taxon>
        <taxon>Viridiplantae</taxon>
        <taxon>Streptophyta</taxon>
        <taxon>Embryophyta</taxon>
        <taxon>Tracheophyta</taxon>
        <taxon>Spermatophyta</taxon>
        <taxon>Magnoliopsida</taxon>
        <taxon>eudicotyledons</taxon>
        <taxon>Gunneridae</taxon>
        <taxon>Pentapetalae</taxon>
        <taxon>rosids</taxon>
        <taxon>fabids</taxon>
        <taxon>Cucurbitales</taxon>
        <taxon>Cucurbitaceae</taxon>
        <taxon>Cucurbiteae</taxon>
        <taxon>Cucurbita</taxon>
    </lineage>
</organism>
<keyword evidence="3" id="KW-0378">Hydrolase</keyword>
<proteinExistence type="inferred from homology"/>
<dbReference type="RefSeq" id="XP_022949074.1">
    <property type="nucleotide sequence ID" value="XM_023093306.1"/>
</dbReference>
<keyword evidence="2" id="KW-0645">Protease</keyword>
<reference evidence="8" key="1">
    <citation type="submission" date="2025-08" db="UniProtKB">
        <authorList>
            <consortium name="RefSeq"/>
        </authorList>
    </citation>
    <scope>IDENTIFICATION</scope>
    <source>
        <tissue evidence="8">Young leaves</tissue>
    </source>
</reference>
<dbReference type="InterPro" id="IPR038765">
    <property type="entry name" value="Papain-like_cys_pep_sf"/>
</dbReference>
<dbReference type="InterPro" id="IPR013128">
    <property type="entry name" value="Peptidase_C1A"/>
</dbReference>
<evidence type="ECO:0000256" key="3">
    <source>
        <dbReference type="ARBA" id="ARBA00022801"/>
    </source>
</evidence>
<evidence type="ECO:0000256" key="4">
    <source>
        <dbReference type="ARBA" id="ARBA00022807"/>
    </source>
</evidence>
<feature type="domain" description="Peptidase C1A papain C-terminal" evidence="6">
    <location>
        <begin position="1"/>
        <end position="196"/>
    </location>
</feature>
<dbReference type="GO" id="GO:0008234">
    <property type="term" value="F:cysteine-type peptidase activity"/>
    <property type="evidence" value="ECO:0007669"/>
    <property type="project" value="UniProtKB-KW"/>
</dbReference>
<evidence type="ECO:0000256" key="1">
    <source>
        <dbReference type="ARBA" id="ARBA00008455"/>
    </source>
</evidence>
<comment type="similarity">
    <text evidence="1">Belongs to the peptidase C1 family.</text>
</comment>
<gene>
    <name evidence="8" type="primary">LOC111452536</name>
</gene>
<dbReference type="SUPFAM" id="SSF54001">
    <property type="entry name" value="Cysteine proteinases"/>
    <property type="match status" value="1"/>
</dbReference>
<dbReference type="Pfam" id="PF00112">
    <property type="entry name" value="Peptidase_C1"/>
    <property type="match status" value="1"/>
</dbReference>
<dbReference type="InterPro" id="IPR039417">
    <property type="entry name" value="Peptidase_C1A_papain-like"/>
</dbReference>
<protein>
    <submittedName>
        <fullName evidence="8">Zingipain-2-like</fullName>
    </submittedName>
</protein>
<dbReference type="InterPro" id="IPR000668">
    <property type="entry name" value="Peptidase_C1A_C"/>
</dbReference>
<evidence type="ECO:0000313" key="8">
    <source>
        <dbReference type="RefSeq" id="XP_022949074.1"/>
    </source>
</evidence>
<dbReference type="CDD" id="cd02248">
    <property type="entry name" value="Peptidase_C1A"/>
    <property type="match status" value="1"/>
</dbReference>
<dbReference type="GeneID" id="111452536"/>
<evidence type="ECO:0000256" key="5">
    <source>
        <dbReference type="ARBA" id="ARBA00023157"/>
    </source>
</evidence>
<sequence length="212" mass="24517">MAATAAIESLYNIKLRKEEEDEDLFQGSPQQLIDCIKLHPTKQDAQGCYAYSTRKAFRWIINNGGIVSEAHYPYMGRRGEPREITEVVPKMKINSFRRIYHDSDDVNSILLHHPITGVIRATMEFRSLEDEIYYGPEDVNTLLDINTPSHAVLVVGFGEHNEQKYWIIKNSWGERWKDHGYGKISQNIVNTIQGPRRLIERLSYPIIEGQNQ</sequence>
<dbReference type="PANTHER" id="PTHR12411">
    <property type="entry name" value="CYSTEINE PROTEASE FAMILY C1-RELATED"/>
    <property type="match status" value="1"/>
</dbReference>
<accession>A0A6J1GBS9</accession>
<name>A0A6J1GBS9_CUCMO</name>
<dbReference type="AlphaFoldDB" id="A0A6J1GBS9"/>
<keyword evidence="4" id="KW-0788">Thiol protease</keyword>
<evidence type="ECO:0000313" key="7">
    <source>
        <dbReference type="Proteomes" id="UP000504609"/>
    </source>
</evidence>
<dbReference type="KEGG" id="cmos:111452536"/>
<dbReference type="Proteomes" id="UP000504609">
    <property type="component" value="Unplaced"/>
</dbReference>
<keyword evidence="5" id="KW-1015">Disulfide bond</keyword>
<evidence type="ECO:0000256" key="2">
    <source>
        <dbReference type="ARBA" id="ARBA00022670"/>
    </source>
</evidence>
<dbReference type="Gene3D" id="3.90.70.10">
    <property type="entry name" value="Cysteine proteinases"/>
    <property type="match status" value="1"/>
</dbReference>